<dbReference type="AlphaFoldDB" id="A0A6P7F1G0"/>
<evidence type="ECO:0000256" key="3">
    <source>
        <dbReference type="ARBA" id="ARBA00022833"/>
    </source>
</evidence>
<name>A0A6P7F1G0_DIAVI</name>
<dbReference type="PROSITE" id="PS51081">
    <property type="entry name" value="ZF_SIAH"/>
    <property type="match status" value="1"/>
</dbReference>
<evidence type="ECO:0000256" key="4">
    <source>
        <dbReference type="PROSITE-ProRule" id="PRU00455"/>
    </source>
</evidence>
<gene>
    <name evidence="6" type="primary">LOC114325562</name>
</gene>
<accession>A0A6P7F1G0</accession>
<proteinExistence type="predicted"/>
<dbReference type="GO" id="GO:0005737">
    <property type="term" value="C:cytoplasm"/>
    <property type="evidence" value="ECO:0007669"/>
    <property type="project" value="TreeGrafter"/>
</dbReference>
<keyword evidence="3" id="KW-0862">Zinc</keyword>
<dbReference type="InterPro" id="IPR013010">
    <property type="entry name" value="Znf_SIAH"/>
</dbReference>
<evidence type="ECO:0000256" key="1">
    <source>
        <dbReference type="ARBA" id="ARBA00022723"/>
    </source>
</evidence>
<evidence type="ECO:0000313" key="6">
    <source>
        <dbReference type="RefSeq" id="XP_028129444.1"/>
    </source>
</evidence>
<dbReference type="InParanoid" id="A0A6P7F1G0"/>
<keyword evidence="1" id="KW-0479">Metal-binding</keyword>
<protein>
    <submittedName>
        <fullName evidence="6">Uncharacterized protein LOC114325562 isoform X1</fullName>
    </submittedName>
</protein>
<dbReference type="InterPro" id="IPR052088">
    <property type="entry name" value="E3_ubiquitin-ligase_SINA"/>
</dbReference>
<dbReference type="RefSeq" id="XP_028129444.1">
    <property type="nucleotide sequence ID" value="XM_028273643.1"/>
</dbReference>
<dbReference type="GO" id="GO:0008270">
    <property type="term" value="F:zinc ion binding"/>
    <property type="evidence" value="ECO:0007669"/>
    <property type="project" value="UniProtKB-KW"/>
</dbReference>
<dbReference type="SUPFAM" id="SSF49599">
    <property type="entry name" value="TRAF domain-like"/>
    <property type="match status" value="1"/>
</dbReference>
<dbReference type="PANTHER" id="PTHR10315:SF147">
    <property type="entry name" value="E3 UBIQUITIN-PROTEIN LIGASE SINA-LIKE 11-RELATED"/>
    <property type="match status" value="1"/>
</dbReference>
<dbReference type="Gene3D" id="3.30.40.10">
    <property type="entry name" value="Zinc/RING finger domain, C3HC4 (zinc finger)"/>
    <property type="match status" value="1"/>
</dbReference>
<dbReference type="PANTHER" id="PTHR10315">
    <property type="entry name" value="E3 UBIQUITIN PROTEIN LIGASE SIAH"/>
    <property type="match status" value="1"/>
</dbReference>
<sequence>MAFIISDKVLDTLLCSFCHKYLSIKPIIVYPNGDIECGRCSVADKRGGVESFYGKIAEKCVFKCINRFDGCRELLTYSQVPDHEKVCLEIIQKCPICYEEMTSLLMLQHFHSNHKDAILDIPAFVFNLNHYLEMSEIYIYQEEDNLFFLYISYINSENTIKLELVYMGSDKLASKIYHQFTVTSEDKEFVVNLNSKPSCNNEFSIVDVSNMSNIINVKFKVIYNNLRLFFTIPKNVDLSSIKNSLEKLNQNLEALSITENVNSSSSSNSLEKTKPIQRKVKFIYKSPLEYTTQIVELPSEYNPQCLNCKQSCIFSISDDFCPEYYYSPAHNNFLCMCCFDWLTNKYKIKENTIYIPQYFPIHFQSRFCKWNCDQHFKFSEIVSHEIFCEERIHYYNCPVKNCQIRHFASALRDHLEIDHGCSVFTSFFHLTDQPMDSFVFVEDQIIHFKLSKQDEEYNIECKIVTNNKKIQSEWSPHVLFYHDHKDKYTTLSKLDHSTSLSLYKAKIVLMKKYWSCVCSSH</sequence>
<feature type="domain" description="SIAH-type" evidence="5">
    <location>
        <begin position="59"/>
        <end position="115"/>
    </location>
</feature>
<evidence type="ECO:0000256" key="2">
    <source>
        <dbReference type="ARBA" id="ARBA00022771"/>
    </source>
</evidence>
<reference evidence="6" key="1">
    <citation type="submission" date="2025-08" db="UniProtKB">
        <authorList>
            <consortium name="RefSeq"/>
        </authorList>
    </citation>
    <scope>IDENTIFICATION</scope>
    <source>
        <tissue evidence="6">Whole insect</tissue>
    </source>
</reference>
<evidence type="ECO:0000259" key="5">
    <source>
        <dbReference type="PROSITE" id="PS51081"/>
    </source>
</evidence>
<keyword evidence="2 4" id="KW-0863">Zinc-finger</keyword>
<dbReference type="GO" id="GO:0061630">
    <property type="term" value="F:ubiquitin protein ligase activity"/>
    <property type="evidence" value="ECO:0007669"/>
    <property type="project" value="TreeGrafter"/>
</dbReference>
<dbReference type="OrthoDB" id="6780401at2759"/>
<dbReference type="InterPro" id="IPR013083">
    <property type="entry name" value="Znf_RING/FYVE/PHD"/>
</dbReference>
<organism evidence="6">
    <name type="scientific">Diabrotica virgifera virgifera</name>
    <name type="common">western corn rootworm</name>
    <dbReference type="NCBI Taxonomy" id="50390"/>
    <lineage>
        <taxon>Eukaryota</taxon>
        <taxon>Metazoa</taxon>
        <taxon>Ecdysozoa</taxon>
        <taxon>Arthropoda</taxon>
        <taxon>Hexapoda</taxon>
        <taxon>Insecta</taxon>
        <taxon>Pterygota</taxon>
        <taxon>Neoptera</taxon>
        <taxon>Endopterygota</taxon>
        <taxon>Coleoptera</taxon>
        <taxon>Polyphaga</taxon>
        <taxon>Cucujiformia</taxon>
        <taxon>Chrysomeloidea</taxon>
        <taxon>Chrysomelidae</taxon>
        <taxon>Galerucinae</taxon>
        <taxon>Diabroticina</taxon>
        <taxon>Diabroticites</taxon>
        <taxon>Diabrotica</taxon>
    </lineage>
</organism>